<sequence>MPSPSPLPATAIASSHLDQPIERALSYLHQHQLRDGQFVAYTAGDAPMQGWISTDNTIFPTTVVGHCLLPVAEHPLANEILNGATRFLQAEMNYGGLWNHFSTNHRMRNLCPLDIDDTACASALLRARNIDCPVPTNVPLFLVNRNDEGLFYSWFLMRLRWIPSRTFWQITVRELLRPVKSLLFWYHVEANRNDVDGVVNANALFYLGDRPETQPIIAFLLRIIATNQEHDCDLWYRDPFFVYYVFTRCYHSGITKLEPLRQPIVDRILAQAKPDGRLGETLVDTAWAVCSLLNLGSQPAELAPAVEYILQAQGTNGEWPRWLVYYGGPKKVVGWGSEELTTGFCLEALVRYRQLLGADAAGVPA</sequence>
<name>A0A4Q5LB40_9BACT</name>
<evidence type="ECO:0000313" key="1">
    <source>
        <dbReference type="EMBL" id="RYU79427.1"/>
    </source>
</evidence>
<protein>
    <recommendedName>
        <fullName evidence="3">Prenyltransferase</fullName>
    </recommendedName>
</protein>
<evidence type="ECO:0000313" key="2">
    <source>
        <dbReference type="Proteomes" id="UP000294155"/>
    </source>
</evidence>
<dbReference type="InterPro" id="IPR008930">
    <property type="entry name" value="Terpenoid_cyclase/PrenylTrfase"/>
</dbReference>
<dbReference type="Gene3D" id="1.50.10.20">
    <property type="match status" value="1"/>
</dbReference>
<dbReference type="AlphaFoldDB" id="A0A4Q5LB40"/>
<dbReference type="OrthoDB" id="868739at2"/>
<reference evidence="1 2" key="1">
    <citation type="submission" date="2019-02" db="EMBL/GenBank/DDBJ databases">
        <title>Bacterial novel species isolated from soil.</title>
        <authorList>
            <person name="Jung H.-Y."/>
        </authorList>
    </citation>
    <scope>NUCLEOTIDE SEQUENCE [LARGE SCALE GENOMIC DNA]</scope>
    <source>
        <strain evidence="1 2">1-3-3-3</strain>
    </source>
</reference>
<dbReference type="RefSeq" id="WP_129921153.1">
    <property type="nucleotide sequence ID" value="NZ_SEWE01000019.1"/>
</dbReference>
<proteinExistence type="predicted"/>
<evidence type="ECO:0008006" key="3">
    <source>
        <dbReference type="Google" id="ProtNLM"/>
    </source>
</evidence>
<accession>A0A4Q5LB40</accession>
<gene>
    <name evidence="1" type="ORF">EWM57_10795</name>
</gene>
<dbReference type="EMBL" id="SEWE01000019">
    <property type="protein sequence ID" value="RYU79427.1"/>
    <property type="molecule type" value="Genomic_DNA"/>
</dbReference>
<comment type="caution">
    <text evidence="1">The sequence shown here is derived from an EMBL/GenBank/DDBJ whole genome shotgun (WGS) entry which is preliminary data.</text>
</comment>
<keyword evidence="2" id="KW-1185">Reference proteome</keyword>
<dbReference type="Proteomes" id="UP000294155">
    <property type="component" value="Unassembled WGS sequence"/>
</dbReference>
<dbReference type="SUPFAM" id="SSF48239">
    <property type="entry name" value="Terpenoid cyclases/Protein prenyltransferases"/>
    <property type="match status" value="1"/>
</dbReference>
<organism evidence="1 2">
    <name type="scientific">Hymenobacter persicinus</name>
    <dbReference type="NCBI Taxonomy" id="2025506"/>
    <lineage>
        <taxon>Bacteria</taxon>
        <taxon>Pseudomonadati</taxon>
        <taxon>Bacteroidota</taxon>
        <taxon>Cytophagia</taxon>
        <taxon>Cytophagales</taxon>
        <taxon>Hymenobacteraceae</taxon>
        <taxon>Hymenobacter</taxon>
    </lineage>
</organism>